<accession>A0A9D1F0U7</accession>
<evidence type="ECO:0000256" key="12">
    <source>
        <dbReference type="ARBA" id="ARBA00022842"/>
    </source>
</evidence>
<dbReference type="EC" id="4.1.99.12" evidence="19"/>
<comment type="pathway">
    <text evidence="4 19">Cofactor biosynthesis; riboflavin biosynthesis; 5-amino-6-(D-ribitylamino)uracil from GTP: step 1/4.</text>
</comment>
<evidence type="ECO:0000256" key="10">
    <source>
        <dbReference type="ARBA" id="ARBA00022801"/>
    </source>
</evidence>
<feature type="binding site" evidence="19">
    <location>
        <position position="274"/>
    </location>
    <ligand>
        <name>Zn(2+)</name>
        <dbReference type="ChEBI" id="CHEBI:29105"/>
        <note>catalytic</note>
    </ligand>
</feature>
<feature type="binding site" evidence="19">
    <location>
        <position position="148"/>
    </location>
    <ligand>
        <name>Mg(2+)</name>
        <dbReference type="ChEBI" id="CHEBI:18420"/>
        <label>2</label>
    </ligand>
</feature>
<feature type="active site" description="Proton acceptor; for GTP cyclohydrolase activity" evidence="19">
    <location>
        <position position="334"/>
    </location>
</feature>
<dbReference type="GO" id="GO:0000287">
    <property type="term" value="F:magnesium ion binding"/>
    <property type="evidence" value="ECO:0007669"/>
    <property type="project" value="UniProtKB-UniRule"/>
</dbReference>
<feature type="binding site" evidence="19">
    <location>
        <position position="272"/>
    </location>
    <ligand>
        <name>Zn(2+)</name>
        <dbReference type="ChEBI" id="CHEBI:29105"/>
        <note>catalytic</note>
    </ligand>
</feature>
<gene>
    <name evidence="19" type="primary">ribBA</name>
    <name evidence="21" type="ORF">IAC10_12835</name>
</gene>
<dbReference type="InterPro" id="IPR016299">
    <property type="entry name" value="Riboflavin_synth_RibBA"/>
</dbReference>
<evidence type="ECO:0000313" key="22">
    <source>
        <dbReference type="Proteomes" id="UP000823928"/>
    </source>
</evidence>
<feature type="binding site" evidence="19">
    <location>
        <position position="31"/>
    </location>
    <ligand>
        <name>Mg(2+)</name>
        <dbReference type="ChEBI" id="CHEBI:18420"/>
        <label>1</label>
    </ligand>
</feature>
<evidence type="ECO:0000256" key="2">
    <source>
        <dbReference type="ARBA" id="ARBA00001936"/>
    </source>
</evidence>
<evidence type="ECO:0000256" key="11">
    <source>
        <dbReference type="ARBA" id="ARBA00022833"/>
    </source>
</evidence>
<dbReference type="InterPro" id="IPR032677">
    <property type="entry name" value="GTP_cyclohydro_II"/>
</dbReference>
<comment type="catalytic activity">
    <reaction evidence="18 19">
        <text>GTP + 4 H2O = 2,5-diamino-6-hydroxy-4-(5-phosphoribosylamino)-pyrimidine + formate + 2 phosphate + 3 H(+)</text>
        <dbReference type="Rhea" id="RHEA:23704"/>
        <dbReference type="ChEBI" id="CHEBI:15377"/>
        <dbReference type="ChEBI" id="CHEBI:15378"/>
        <dbReference type="ChEBI" id="CHEBI:15740"/>
        <dbReference type="ChEBI" id="CHEBI:37565"/>
        <dbReference type="ChEBI" id="CHEBI:43474"/>
        <dbReference type="ChEBI" id="CHEBI:58614"/>
        <dbReference type="EC" id="3.5.4.25"/>
    </reaction>
</comment>
<feature type="region of interest" description="GTP cyclohydrolase II" evidence="19">
    <location>
        <begin position="207"/>
        <end position="402"/>
    </location>
</feature>
<evidence type="ECO:0000256" key="6">
    <source>
        <dbReference type="ARBA" id="ARBA00005520"/>
    </source>
</evidence>
<comment type="similarity">
    <text evidence="6 19">In the N-terminal section; belongs to the DHBP synthase family.</text>
</comment>
<evidence type="ECO:0000259" key="20">
    <source>
        <dbReference type="Pfam" id="PF00925"/>
    </source>
</evidence>
<feature type="binding site" evidence="19">
    <location>
        <begin position="30"/>
        <end position="31"/>
    </location>
    <ligand>
        <name>D-ribulose 5-phosphate</name>
        <dbReference type="ChEBI" id="CHEBI:58121"/>
    </ligand>
</feature>
<keyword evidence="10 19" id="KW-0378">Hydrolase</keyword>
<dbReference type="SUPFAM" id="SSF142695">
    <property type="entry name" value="RibA-like"/>
    <property type="match status" value="1"/>
</dbReference>
<dbReference type="InterPro" id="IPR017945">
    <property type="entry name" value="DHBP_synth_RibB-like_a/b_dom"/>
</dbReference>
<reference evidence="21" key="2">
    <citation type="journal article" date="2021" name="PeerJ">
        <title>Extensive microbial diversity within the chicken gut microbiome revealed by metagenomics and culture.</title>
        <authorList>
            <person name="Gilroy R."/>
            <person name="Ravi A."/>
            <person name="Getino M."/>
            <person name="Pursley I."/>
            <person name="Horton D.L."/>
            <person name="Alikhan N.F."/>
            <person name="Baker D."/>
            <person name="Gharbi K."/>
            <person name="Hall N."/>
            <person name="Watson M."/>
            <person name="Adriaenssens E.M."/>
            <person name="Foster-Nyarko E."/>
            <person name="Jarju S."/>
            <person name="Secka A."/>
            <person name="Antonio M."/>
            <person name="Oren A."/>
            <person name="Chaudhuri R.R."/>
            <person name="La Ragione R."/>
            <person name="Hildebrand F."/>
            <person name="Pallen M.J."/>
        </authorList>
    </citation>
    <scope>NUCLEOTIDE SEQUENCE</scope>
    <source>
        <strain evidence="21">6276</strain>
    </source>
</reference>
<dbReference type="NCBIfam" id="NF001591">
    <property type="entry name" value="PRK00393.1"/>
    <property type="match status" value="1"/>
</dbReference>
<comment type="caution">
    <text evidence="21">The sequence shown here is derived from an EMBL/GenBank/DDBJ whole genome shotgun (WGS) entry which is preliminary data.</text>
</comment>
<comment type="cofactor">
    <cofactor evidence="19">
        <name>Mg(2+)</name>
        <dbReference type="ChEBI" id="CHEBI:18420"/>
    </cofactor>
    <cofactor evidence="19">
        <name>Mn(2+)</name>
        <dbReference type="ChEBI" id="CHEBI:29035"/>
    </cofactor>
    <text evidence="19">Binds 2 divalent metal cations per subunit. Magnesium or manganese.</text>
</comment>
<keyword evidence="16 19" id="KW-0511">Multifunctional enzyme</keyword>
<feature type="binding site" evidence="19">
    <location>
        <position position="322"/>
    </location>
    <ligand>
        <name>GTP</name>
        <dbReference type="ChEBI" id="CHEBI:37565"/>
    </ligand>
</feature>
<proteinExistence type="inferred from homology"/>
<evidence type="ECO:0000256" key="16">
    <source>
        <dbReference type="ARBA" id="ARBA00023268"/>
    </source>
</evidence>
<dbReference type="PANTHER" id="PTHR21327:SF18">
    <property type="entry name" value="3,4-DIHYDROXY-2-BUTANONE 4-PHOSPHATE SYNTHASE"/>
    <property type="match status" value="1"/>
</dbReference>
<dbReference type="HAMAP" id="MF_01283">
    <property type="entry name" value="RibBA"/>
    <property type="match status" value="1"/>
</dbReference>
<feature type="binding site" evidence="19">
    <location>
        <position position="277"/>
    </location>
    <ligand>
        <name>GTP</name>
        <dbReference type="ChEBI" id="CHEBI:37565"/>
    </ligand>
</feature>
<keyword evidence="13 19" id="KW-0342">GTP-binding</keyword>
<dbReference type="AlphaFoldDB" id="A0A9D1F0U7"/>
<dbReference type="Proteomes" id="UP000823928">
    <property type="component" value="Unassembled WGS sequence"/>
</dbReference>
<comment type="function">
    <text evidence="3 19">Catalyzes the conversion of D-ribulose 5-phosphate to formate and 3,4-dihydroxy-2-butanone 4-phosphate.</text>
</comment>
<organism evidence="21 22">
    <name type="scientific">Candidatus Scatousia excrementigallinarum</name>
    <dbReference type="NCBI Taxonomy" id="2840935"/>
    <lineage>
        <taxon>Bacteria</taxon>
        <taxon>Candidatus Scatousia</taxon>
    </lineage>
</organism>
<feature type="active site" description="Nucleophile; for GTP cyclohydrolase activity" evidence="19">
    <location>
        <position position="336"/>
    </location>
</feature>
<feature type="binding site" evidence="19">
    <location>
        <position position="169"/>
    </location>
    <ligand>
        <name>D-ribulose 5-phosphate</name>
        <dbReference type="ChEBI" id="CHEBI:58121"/>
    </ligand>
</feature>
<keyword evidence="15 19" id="KW-0456">Lyase</keyword>
<feature type="binding site" evidence="19">
    <location>
        <begin position="300"/>
        <end position="302"/>
    </location>
    <ligand>
        <name>GTP</name>
        <dbReference type="ChEBI" id="CHEBI:37565"/>
    </ligand>
</feature>
<keyword evidence="14 19" id="KW-0464">Manganese</keyword>
<dbReference type="FunFam" id="3.90.870.10:FF:000001">
    <property type="entry name" value="Riboflavin biosynthesis protein RibBA"/>
    <property type="match status" value="1"/>
</dbReference>
<comment type="pathway">
    <text evidence="5 19">Cofactor biosynthesis; riboflavin biosynthesis; 2-hydroxy-3-oxobutyl phosphate from D-ribulose 5-phosphate: step 1/1.</text>
</comment>
<feature type="binding site" evidence="19">
    <location>
        <position position="31"/>
    </location>
    <ligand>
        <name>Mg(2+)</name>
        <dbReference type="ChEBI" id="CHEBI:18420"/>
        <label>2</label>
    </ligand>
</feature>
<keyword evidence="12 19" id="KW-0460">Magnesium</keyword>
<comment type="cofactor">
    <cofactor evidence="2">
        <name>Mn(2+)</name>
        <dbReference type="ChEBI" id="CHEBI:29035"/>
    </cofactor>
</comment>
<feature type="binding site" evidence="19">
    <location>
        <position position="261"/>
    </location>
    <ligand>
        <name>Zn(2+)</name>
        <dbReference type="ChEBI" id="CHEBI:29105"/>
        <note>catalytic</note>
    </ligand>
</feature>
<sequence length="402" mass="44731">MEDFRFDSIEEALKDFAAGKPVIVADDEDRENEGDLICSGQMVTPEIIKFMAEEAKGLVCLAISKKLAEKLELPQMVEQNTEGMKTAFTVSIDAAEKYGVTTGISAFDRAKTIEVALAPDAVPSDLRRPGHLFPCVAREGGVLTRTGHTEAVVDLARLCGHIPAGPMCEIMDEDGHMMRRDNLRKFADKHGIKFISVSDLIAYRLKSEKFVTREAEADLPTKYGHFTIYGYRNNITGQEHVALVKDDGSNKIPLIRVHSECLTGDIFHSLKCDCNSQLHGALRMIEEYGKGALVYLKGHEGRGIGIINKIKAYHLQEKGQDTVEANLSLGFKADLRDYGVGAQIILDLGFNNFNLITNNPKKIVGLKGYGLTIHDIVKLQSEITCYNKRYMETKKEKMHHML</sequence>
<feature type="binding site" evidence="19">
    <location>
        <begin position="145"/>
        <end position="149"/>
    </location>
    <ligand>
        <name>D-ribulose 5-phosphate</name>
        <dbReference type="ChEBI" id="CHEBI:58121"/>
    </ligand>
</feature>
<dbReference type="NCBIfam" id="TIGR00506">
    <property type="entry name" value="ribB"/>
    <property type="match status" value="1"/>
</dbReference>
<keyword evidence="11 19" id="KW-0862">Zinc</keyword>
<feature type="site" description="Essential for DHBP synthase activity" evidence="19">
    <location>
        <position position="169"/>
    </location>
</feature>
<evidence type="ECO:0000256" key="4">
    <source>
        <dbReference type="ARBA" id="ARBA00004853"/>
    </source>
</evidence>
<dbReference type="NCBIfam" id="TIGR00505">
    <property type="entry name" value="ribA"/>
    <property type="match status" value="1"/>
</dbReference>
<feature type="site" description="Essential for DHBP synthase activity" evidence="19">
    <location>
        <position position="131"/>
    </location>
</feature>
<comment type="cofactor">
    <cofactor evidence="19">
        <name>Zn(2+)</name>
        <dbReference type="ChEBI" id="CHEBI:29105"/>
    </cofactor>
    <text evidence="19">Binds 1 zinc ion per subunit.</text>
</comment>
<evidence type="ECO:0000256" key="7">
    <source>
        <dbReference type="ARBA" id="ARBA00022619"/>
    </source>
</evidence>
<feature type="binding site" evidence="19">
    <location>
        <begin position="256"/>
        <end position="260"/>
    </location>
    <ligand>
        <name>GTP</name>
        <dbReference type="ChEBI" id="CHEBI:37565"/>
    </ligand>
</feature>
<reference evidence="21" key="1">
    <citation type="submission" date="2020-10" db="EMBL/GenBank/DDBJ databases">
        <authorList>
            <person name="Gilroy R."/>
        </authorList>
    </citation>
    <scope>NUCLEOTIDE SEQUENCE</scope>
    <source>
        <strain evidence="21">6276</strain>
    </source>
</reference>
<dbReference type="GO" id="GO:0005525">
    <property type="term" value="F:GTP binding"/>
    <property type="evidence" value="ECO:0007669"/>
    <property type="project" value="UniProtKB-KW"/>
</dbReference>
<dbReference type="HAMAP" id="MF_00180">
    <property type="entry name" value="RibB"/>
    <property type="match status" value="1"/>
</dbReference>
<feature type="binding site" evidence="19">
    <location>
        <position position="35"/>
    </location>
    <ligand>
        <name>D-ribulose 5-phosphate</name>
        <dbReference type="ChEBI" id="CHEBI:58121"/>
    </ligand>
</feature>
<dbReference type="EC" id="3.5.4.25" evidence="19"/>
<feature type="region of interest" description="DHBP synthase" evidence="19">
    <location>
        <begin position="1"/>
        <end position="206"/>
    </location>
</feature>
<dbReference type="PANTHER" id="PTHR21327">
    <property type="entry name" value="GTP CYCLOHYDROLASE II-RELATED"/>
    <property type="match status" value="1"/>
</dbReference>
<name>A0A9D1F0U7_9BACT</name>
<dbReference type="Gene3D" id="3.40.50.10990">
    <property type="entry name" value="GTP cyclohydrolase II"/>
    <property type="match status" value="1"/>
</dbReference>
<evidence type="ECO:0000256" key="8">
    <source>
        <dbReference type="ARBA" id="ARBA00022723"/>
    </source>
</evidence>
<dbReference type="GO" id="GO:0008686">
    <property type="term" value="F:3,4-dihydroxy-2-butanone-4-phosphate synthase activity"/>
    <property type="evidence" value="ECO:0007669"/>
    <property type="project" value="UniProtKB-UniRule"/>
</dbReference>
<keyword evidence="7 19" id="KW-0686">Riboflavin biosynthesis</keyword>
<evidence type="ECO:0000256" key="9">
    <source>
        <dbReference type="ARBA" id="ARBA00022741"/>
    </source>
</evidence>
<dbReference type="GO" id="GO:0030145">
    <property type="term" value="F:manganese ion binding"/>
    <property type="evidence" value="ECO:0007669"/>
    <property type="project" value="UniProtKB-UniRule"/>
</dbReference>
<dbReference type="GO" id="GO:0008270">
    <property type="term" value="F:zinc ion binding"/>
    <property type="evidence" value="ECO:0007669"/>
    <property type="project" value="UniProtKB-UniRule"/>
</dbReference>
<dbReference type="Pfam" id="PF00926">
    <property type="entry name" value="DHBP_synthase"/>
    <property type="match status" value="1"/>
</dbReference>
<dbReference type="Pfam" id="PF00925">
    <property type="entry name" value="GTP_cyclohydro2"/>
    <property type="match status" value="1"/>
</dbReference>
<dbReference type="InterPro" id="IPR000422">
    <property type="entry name" value="DHBP_synthase_RibB"/>
</dbReference>
<feature type="binding site" evidence="19">
    <location>
        <position position="362"/>
    </location>
    <ligand>
        <name>GTP</name>
        <dbReference type="ChEBI" id="CHEBI:37565"/>
    </ligand>
</feature>
<comment type="catalytic activity">
    <reaction evidence="1 19">
        <text>D-ribulose 5-phosphate = (2S)-2-hydroxy-3-oxobutyl phosphate + formate + H(+)</text>
        <dbReference type="Rhea" id="RHEA:18457"/>
        <dbReference type="ChEBI" id="CHEBI:15378"/>
        <dbReference type="ChEBI" id="CHEBI:15740"/>
        <dbReference type="ChEBI" id="CHEBI:58121"/>
        <dbReference type="ChEBI" id="CHEBI:58830"/>
        <dbReference type="EC" id="4.1.99.12"/>
    </reaction>
</comment>
<protein>
    <recommendedName>
        <fullName evidence="19">Riboflavin biosynthesis protein RibBA</fullName>
    </recommendedName>
    <domain>
        <recommendedName>
            <fullName evidence="19">3,4-dihydroxy-2-butanone 4-phosphate synthase</fullName>
            <shortName evidence="19">DHBP synthase</shortName>
            <ecNumber evidence="19">4.1.99.12</ecNumber>
        </recommendedName>
    </domain>
    <domain>
        <recommendedName>
            <fullName evidence="19">GTP cyclohydrolase-2</fullName>
            <ecNumber evidence="19">3.5.4.25</ecNumber>
        </recommendedName>
        <alternativeName>
            <fullName evidence="19">GTP cyclohydrolase II</fullName>
        </alternativeName>
    </domain>
</protein>
<evidence type="ECO:0000256" key="18">
    <source>
        <dbReference type="ARBA" id="ARBA00049295"/>
    </source>
</evidence>
<evidence type="ECO:0000256" key="15">
    <source>
        <dbReference type="ARBA" id="ARBA00023239"/>
    </source>
</evidence>
<evidence type="ECO:0000256" key="19">
    <source>
        <dbReference type="HAMAP-Rule" id="MF_01283"/>
    </source>
</evidence>
<evidence type="ECO:0000256" key="13">
    <source>
        <dbReference type="ARBA" id="ARBA00023134"/>
    </source>
</evidence>
<dbReference type="InterPro" id="IPR036144">
    <property type="entry name" value="RibA-like_sf"/>
</dbReference>
<dbReference type="EMBL" id="DVIU01000263">
    <property type="protein sequence ID" value="HIS37483.1"/>
    <property type="molecule type" value="Genomic_DNA"/>
</dbReference>
<dbReference type="NCBIfam" id="NF006803">
    <property type="entry name" value="PRK09311.1"/>
    <property type="match status" value="1"/>
</dbReference>
<dbReference type="HAMAP" id="MF_00179">
    <property type="entry name" value="RibA"/>
    <property type="match status" value="1"/>
</dbReference>
<evidence type="ECO:0000256" key="5">
    <source>
        <dbReference type="ARBA" id="ARBA00004904"/>
    </source>
</evidence>
<dbReference type="GO" id="GO:0005829">
    <property type="term" value="C:cytosol"/>
    <property type="evidence" value="ECO:0007669"/>
    <property type="project" value="TreeGrafter"/>
</dbReference>
<evidence type="ECO:0000256" key="1">
    <source>
        <dbReference type="ARBA" id="ARBA00000141"/>
    </source>
</evidence>
<feature type="domain" description="GTP cyclohydrolase II" evidence="20">
    <location>
        <begin position="213"/>
        <end position="377"/>
    </location>
</feature>
<dbReference type="GO" id="GO:0003935">
    <property type="term" value="F:GTP cyclohydrolase II activity"/>
    <property type="evidence" value="ECO:0007669"/>
    <property type="project" value="UniProtKB-UniRule"/>
</dbReference>
<evidence type="ECO:0000256" key="3">
    <source>
        <dbReference type="ARBA" id="ARBA00002284"/>
    </source>
</evidence>
<evidence type="ECO:0000313" key="21">
    <source>
        <dbReference type="EMBL" id="HIS37483.1"/>
    </source>
</evidence>
<dbReference type="Gene3D" id="3.90.870.10">
    <property type="entry name" value="DHBP synthase"/>
    <property type="match status" value="1"/>
</dbReference>
<comment type="function">
    <text evidence="17 19">Catalyzes the conversion of GTP to 2,5-diamino-6-ribosylamino-4(3H)-pyrimidinone 5'-phosphate (DARP), formate and pyrophosphate.</text>
</comment>
<dbReference type="PIRSF" id="PIRSF001259">
    <property type="entry name" value="RibA"/>
    <property type="match status" value="1"/>
</dbReference>
<feature type="binding site" evidence="19">
    <location>
        <position position="357"/>
    </location>
    <ligand>
        <name>GTP</name>
        <dbReference type="ChEBI" id="CHEBI:37565"/>
    </ligand>
</feature>
<evidence type="ECO:0000256" key="14">
    <source>
        <dbReference type="ARBA" id="ARBA00023211"/>
    </source>
</evidence>
<dbReference type="FunFam" id="3.40.50.10990:FF:000001">
    <property type="entry name" value="Riboflavin biosynthesis protein RibBA"/>
    <property type="match status" value="1"/>
</dbReference>
<dbReference type="SUPFAM" id="SSF55821">
    <property type="entry name" value="YrdC/RibB"/>
    <property type="match status" value="1"/>
</dbReference>
<keyword evidence="9 19" id="KW-0547">Nucleotide-binding</keyword>
<dbReference type="GO" id="GO:0009231">
    <property type="term" value="P:riboflavin biosynthetic process"/>
    <property type="evidence" value="ECO:0007669"/>
    <property type="project" value="UniProtKB-UniRule"/>
</dbReference>
<dbReference type="InterPro" id="IPR000926">
    <property type="entry name" value="RibA"/>
</dbReference>
<keyword evidence="8 19" id="KW-0479">Metal-binding</keyword>
<evidence type="ECO:0000256" key="17">
    <source>
        <dbReference type="ARBA" id="ARBA00043932"/>
    </source>
</evidence>
<comment type="similarity">
    <text evidence="19">In the C-terminal section; belongs to the GTP cyclohydrolase II family.</text>
</comment>
<dbReference type="CDD" id="cd00641">
    <property type="entry name" value="GTP_cyclohydro2"/>
    <property type="match status" value="1"/>
</dbReference>